<accession>A0A858JJ76</accession>
<gene>
    <name evidence="2" type="ORF">GWK63_06775</name>
</gene>
<keyword evidence="3" id="KW-1185">Reference proteome</keyword>
<dbReference type="KEGG" id="kre:GWK63_06775"/>
<keyword evidence="2" id="KW-0808">Transferase</keyword>
<dbReference type="PANTHER" id="PTHR12224">
    <property type="entry name" value="BETA-1,4-MANNOSYL-GLYCOPROTEIN BETA-1,4-N-ACETYLGLUCOSAMINYL-TRANSFERASE"/>
    <property type="match status" value="1"/>
</dbReference>
<evidence type="ECO:0000259" key="1">
    <source>
        <dbReference type="Pfam" id="PF00754"/>
    </source>
</evidence>
<evidence type="ECO:0000313" key="2">
    <source>
        <dbReference type="EMBL" id="QIP36981.1"/>
    </source>
</evidence>
<organism evidence="2 3">
    <name type="scientific">Komagataeibacter rhaeticus</name>
    <dbReference type="NCBI Taxonomy" id="215221"/>
    <lineage>
        <taxon>Bacteria</taxon>
        <taxon>Pseudomonadati</taxon>
        <taxon>Pseudomonadota</taxon>
        <taxon>Alphaproteobacteria</taxon>
        <taxon>Acetobacterales</taxon>
        <taxon>Acetobacteraceae</taxon>
        <taxon>Komagataeibacter</taxon>
    </lineage>
</organism>
<reference evidence="2 3" key="1">
    <citation type="submission" date="2020-03" db="EMBL/GenBank/DDBJ databases">
        <title>Isolation of cellulose-producing strains, genome characterization and application of the synthesized cellulose films as an economical and sustainable material for piezoelectric sensor construction.</title>
        <authorList>
            <person name="Mangayil R.K."/>
        </authorList>
    </citation>
    <scope>NUCLEOTIDE SEQUENCE [LARGE SCALE GENOMIC DNA]</scope>
    <source>
        <strain evidence="2 3">ENS 9a1a</strain>
    </source>
</reference>
<name>A0A858JJ76_9PROT</name>
<dbReference type="SUPFAM" id="SSF49785">
    <property type="entry name" value="Galactose-binding domain-like"/>
    <property type="match status" value="1"/>
</dbReference>
<dbReference type="AlphaFoldDB" id="A0A858JJ76"/>
<dbReference type="EMBL" id="CP050139">
    <property type="protein sequence ID" value="QIP36981.1"/>
    <property type="molecule type" value="Genomic_DNA"/>
</dbReference>
<dbReference type="PANTHER" id="PTHR12224:SF0">
    <property type="entry name" value="BETA-1,4-MANNOSYL-GLYCOPROTEIN 4-BETA-N-ACETYLGLUCOSAMINYLTRANSFERASE"/>
    <property type="match status" value="1"/>
</dbReference>
<dbReference type="Pfam" id="PF04724">
    <property type="entry name" value="Glyco_transf_17"/>
    <property type="match status" value="1"/>
</dbReference>
<feature type="domain" description="F5/8 type C" evidence="1">
    <location>
        <begin position="363"/>
        <end position="489"/>
    </location>
</feature>
<dbReference type="Pfam" id="PF00754">
    <property type="entry name" value="F5_F8_type_C"/>
    <property type="match status" value="1"/>
</dbReference>
<evidence type="ECO:0000313" key="3">
    <source>
        <dbReference type="Proteomes" id="UP000502533"/>
    </source>
</evidence>
<dbReference type="InterPro" id="IPR008979">
    <property type="entry name" value="Galactose-bd-like_sf"/>
</dbReference>
<protein>
    <submittedName>
        <fullName evidence="2">N-acetylglucosaminyltransferase</fullName>
    </submittedName>
</protein>
<dbReference type="InterPro" id="IPR006813">
    <property type="entry name" value="Glyco_trans_17"/>
</dbReference>
<dbReference type="InterPro" id="IPR000421">
    <property type="entry name" value="FA58C"/>
</dbReference>
<dbReference type="Gene3D" id="2.60.120.260">
    <property type="entry name" value="Galactose-binding domain-like"/>
    <property type="match status" value="1"/>
</dbReference>
<dbReference type="GO" id="GO:0016020">
    <property type="term" value="C:membrane"/>
    <property type="evidence" value="ECO:0007669"/>
    <property type="project" value="InterPro"/>
</dbReference>
<sequence>MGRTCFPHPTQYMGTVMRKVYDCFSFFDELDILDIRLRELNDIVDYFVICESSLTFNGDPKPKLFLENAGRYKRYQDRIIHFSVDFFPAGSDHWSRDTYQKEQIRKAIAHVRPDDLIIFSDVDEIPRRAALQKALEFDGVTQFSMNMYQYYLNMVYRHDWDAAYALPKKYLDALDVEKKGGNDSLSVARYNMPAIARTAGIAHNVIHDAGWHFTHMGGVERLLKKFSSYAHAHDFWPNLMKDEKRLRQQIDIGIRIWSADELARYVPVDESYPIFVRENIEYFKNRGYIKDIYEAHAALQDLFIDLKREYAFSTLGTERKLSRLGYLNPLEYVDFAHLDAVRLDYLGLARPQGTLVSGGKRATQSSRSIWSHGAQPEDDASRALVGQPTGRFSFHTDAEIDPWWRVDLEDIHEIAEIRIFNRVIPHTEFHEYERRLDNVQISISEDDVNYTCIYFHNQEAAIGGIDGRPLIFHPKKGLGARYVKIHITGAQMLHLDKVYIYRR</sequence>
<dbReference type="GO" id="GO:0003830">
    <property type="term" value="F:beta-1,4-mannosylglycoprotein 4-beta-N-acetylglucosaminyltransferase activity"/>
    <property type="evidence" value="ECO:0007669"/>
    <property type="project" value="InterPro"/>
</dbReference>
<dbReference type="GO" id="GO:0006044">
    <property type="term" value="P:N-acetylglucosamine metabolic process"/>
    <property type="evidence" value="ECO:0007669"/>
    <property type="project" value="TreeGrafter"/>
</dbReference>
<dbReference type="Proteomes" id="UP000502533">
    <property type="component" value="Chromosome"/>
</dbReference>
<dbReference type="RefSeq" id="WP_083824425.1">
    <property type="nucleotide sequence ID" value="NZ_CALMTF010000105.1"/>
</dbReference>
<proteinExistence type="predicted"/>
<keyword evidence="2" id="KW-0328">Glycosyltransferase</keyword>